<evidence type="ECO:0000313" key="10">
    <source>
        <dbReference type="Proteomes" id="UP000199220"/>
    </source>
</evidence>
<protein>
    <submittedName>
        <fullName evidence="9">ABC-type glycerol-3-phosphate transport system, permease component</fullName>
    </submittedName>
</protein>
<dbReference type="Proteomes" id="UP000199220">
    <property type="component" value="Unassembled WGS sequence"/>
</dbReference>
<evidence type="ECO:0000256" key="3">
    <source>
        <dbReference type="ARBA" id="ARBA00022475"/>
    </source>
</evidence>
<feature type="domain" description="ABC transmembrane type-1" evidence="8">
    <location>
        <begin position="87"/>
        <end position="279"/>
    </location>
</feature>
<feature type="transmembrane region" description="Helical" evidence="7">
    <location>
        <begin position="125"/>
        <end position="151"/>
    </location>
</feature>
<dbReference type="GO" id="GO:0005886">
    <property type="term" value="C:plasma membrane"/>
    <property type="evidence" value="ECO:0007669"/>
    <property type="project" value="UniProtKB-SubCell"/>
</dbReference>
<keyword evidence="10" id="KW-1185">Reference proteome</keyword>
<evidence type="ECO:0000256" key="4">
    <source>
        <dbReference type="ARBA" id="ARBA00022692"/>
    </source>
</evidence>
<dbReference type="EMBL" id="FNTX01000002">
    <property type="protein sequence ID" value="SEE64498.1"/>
    <property type="molecule type" value="Genomic_DNA"/>
</dbReference>
<dbReference type="RefSeq" id="WP_089773264.1">
    <property type="nucleotide sequence ID" value="NZ_FNTX01000002.1"/>
</dbReference>
<dbReference type="InterPro" id="IPR000515">
    <property type="entry name" value="MetI-like"/>
</dbReference>
<dbReference type="STRING" id="648782.SAMN04488554_2280"/>
<evidence type="ECO:0000259" key="8">
    <source>
        <dbReference type="PROSITE" id="PS50928"/>
    </source>
</evidence>
<accession>A0A1H5KKI2</accession>
<feature type="transmembrane region" description="Helical" evidence="7">
    <location>
        <begin position="258"/>
        <end position="279"/>
    </location>
</feature>
<dbReference type="PANTHER" id="PTHR43744:SF12">
    <property type="entry name" value="ABC TRANSPORTER PERMEASE PROTEIN MG189-RELATED"/>
    <property type="match status" value="1"/>
</dbReference>
<keyword evidence="2 7" id="KW-0813">Transport</keyword>
<reference evidence="10" key="1">
    <citation type="submission" date="2016-10" db="EMBL/GenBank/DDBJ databases">
        <authorList>
            <person name="Varghese N."/>
            <person name="Submissions S."/>
        </authorList>
    </citation>
    <scope>NUCLEOTIDE SEQUENCE [LARGE SCALE GENOMIC DNA]</scope>
    <source>
        <strain evidence="10">DSM 21368</strain>
    </source>
</reference>
<dbReference type="PANTHER" id="PTHR43744">
    <property type="entry name" value="ABC TRANSPORTER PERMEASE PROTEIN MG189-RELATED-RELATED"/>
    <property type="match status" value="1"/>
</dbReference>
<dbReference type="InterPro" id="IPR035906">
    <property type="entry name" value="MetI-like_sf"/>
</dbReference>
<dbReference type="OrthoDB" id="3521657at2"/>
<dbReference type="AlphaFoldDB" id="A0A1H5KKI2"/>
<evidence type="ECO:0000256" key="6">
    <source>
        <dbReference type="ARBA" id="ARBA00023136"/>
    </source>
</evidence>
<comment type="similarity">
    <text evidence="7">Belongs to the binding-protein-dependent transport system permease family.</text>
</comment>
<evidence type="ECO:0000256" key="2">
    <source>
        <dbReference type="ARBA" id="ARBA00022448"/>
    </source>
</evidence>
<evidence type="ECO:0000256" key="1">
    <source>
        <dbReference type="ARBA" id="ARBA00004651"/>
    </source>
</evidence>
<feature type="transmembrane region" description="Helical" evidence="7">
    <location>
        <begin position="91"/>
        <end position="113"/>
    </location>
</feature>
<dbReference type="GO" id="GO:0055085">
    <property type="term" value="P:transmembrane transport"/>
    <property type="evidence" value="ECO:0007669"/>
    <property type="project" value="InterPro"/>
</dbReference>
<sequence>MAIHTSPNRPRLARGGARRSTRGLALLPAHVLTWAYALLLVIPLYYLLVSAFKPNLEIFANPFALPESFGFSNFVAAWSRAQLGTALSNSLLITGSSLVLSLALAIPAAYGLARARGRLGTAIERLFSLGFLIPGFAALIPTVLLAIAIGMFQTRGFLILFMPATALPLSVILLTQFMRTVPAELEESATLDGANRWAVLWHIFLPIAMPGVATIAILNMLNFWNEYLFTLILGGPDPRVRTIQVALPTLVSQTNTEYGVLAAGTLITLVPVYVAYILLSRRMEEALVQGAVKS</sequence>
<comment type="subcellular location">
    <subcellularLocation>
        <location evidence="1 7">Cell membrane</location>
        <topology evidence="1 7">Multi-pass membrane protein</topology>
    </subcellularLocation>
</comment>
<evidence type="ECO:0000256" key="7">
    <source>
        <dbReference type="RuleBase" id="RU363032"/>
    </source>
</evidence>
<feature type="transmembrane region" description="Helical" evidence="7">
    <location>
        <begin position="157"/>
        <end position="178"/>
    </location>
</feature>
<evidence type="ECO:0000256" key="5">
    <source>
        <dbReference type="ARBA" id="ARBA00022989"/>
    </source>
</evidence>
<keyword evidence="3" id="KW-1003">Cell membrane</keyword>
<dbReference type="SUPFAM" id="SSF161098">
    <property type="entry name" value="MetI-like"/>
    <property type="match status" value="1"/>
</dbReference>
<organism evidence="9 10">
    <name type="scientific">Ruania alba</name>
    <dbReference type="NCBI Taxonomy" id="648782"/>
    <lineage>
        <taxon>Bacteria</taxon>
        <taxon>Bacillati</taxon>
        <taxon>Actinomycetota</taxon>
        <taxon>Actinomycetes</taxon>
        <taxon>Micrococcales</taxon>
        <taxon>Ruaniaceae</taxon>
        <taxon>Ruania</taxon>
    </lineage>
</organism>
<keyword evidence="5 7" id="KW-1133">Transmembrane helix</keyword>
<feature type="transmembrane region" description="Helical" evidence="7">
    <location>
        <begin position="24"/>
        <end position="48"/>
    </location>
</feature>
<feature type="transmembrane region" description="Helical" evidence="7">
    <location>
        <begin position="199"/>
        <end position="221"/>
    </location>
</feature>
<keyword evidence="4 7" id="KW-0812">Transmembrane</keyword>
<gene>
    <name evidence="9" type="ORF">SAMN04488554_2280</name>
</gene>
<evidence type="ECO:0000313" key="9">
    <source>
        <dbReference type="EMBL" id="SEE64498.1"/>
    </source>
</evidence>
<keyword evidence="6 7" id="KW-0472">Membrane</keyword>
<dbReference type="PROSITE" id="PS50928">
    <property type="entry name" value="ABC_TM1"/>
    <property type="match status" value="1"/>
</dbReference>
<proteinExistence type="inferred from homology"/>
<dbReference type="Gene3D" id="1.10.3720.10">
    <property type="entry name" value="MetI-like"/>
    <property type="match status" value="1"/>
</dbReference>
<name>A0A1H5KKI2_9MICO</name>
<dbReference type="CDD" id="cd06261">
    <property type="entry name" value="TM_PBP2"/>
    <property type="match status" value="1"/>
</dbReference>
<dbReference type="Pfam" id="PF00528">
    <property type="entry name" value="BPD_transp_1"/>
    <property type="match status" value="1"/>
</dbReference>